<protein>
    <recommendedName>
        <fullName evidence="4">1,4-dihydroxy-2-naphthoate octaprenyltransferase</fullName>
    </recommendedName>
</protein>
<name>A0A1G4G722_9BACT</name>
<gene>
    <name evidence="2" type="ORF">ING2E5A_1516</name>
</gene>
<organism evidence="2 3">
    <name type="scientific">Petrimonas mucosa</name>
    <dbReference type="NCBI Taxonomy" id="1642646"/>
    <lineage>
        <taxon>Bacteria</taxon>
        <taxon>Pseudomonadati</taxon>
        <taxon>Bacteroidota</taxon>
        <taxon>Bacteroidia</taxon>
        <taxon>Bacteroidales</taxon>
        <taxon>Dysgonomonadaceae</taxon>
        <taxon>Petrimonas</taxon>
    </lineage>
</organism>
<feature type="transmembrane region" description="Helical" evidence="1">
    <location>
        <begin position="46"/>
        <end position="66"/>
    </location>
</feature>
<dbReference type="STRING" id="1642646.ING2E5A_1516"/>
<reference evidence="2 3" key="1">
    <citation type="submission" date="2016-08" db="EMBL/GenBank/DDBJ databases">
        <authorList>
            <person name="Seilhamer J.J."/>
        </authorList>
    </citation>
    <scope>NUCLEOTIDE SEQUENCE [LARGE SCALE GENOMIC DNA]</scope>
    <source>
        <strain evidence="2">ING2-E5A</strain>
    </source>
</reference>
<accession>A0A1G4G722</accession>
<feature type="transmembrane region" description="Helical" evidence="1">
    <location>
        <begin position="14"/>
        <end position="34"/>
    </location>
</feature>
<keyword evidence="1" id="KW-1133">Transmembrane helix</keyword>
<keyword evidence="1" id="KW-0812">Transmembrane</keyword>
<evidence type="ECO:0000313" key="2">
    <source>
        <dbReference type="EMBL" id="SCM57800.1"/>
    </source>
</evidence>
<feature type="transmembrane region" description="Helical" evidence="1">
    <location>
        <begin position="72"/>
        <end position="91"/>
    </location>
</feature>
<feature type="transmembrane region" description="Helical" evidence="1">
    <location>
        <begin position="186"/>
        <end position="207"/>
    </location>
</feature>
<dbReference type="AlphaFoldDB" id="A0A1G4G722"/>
<sequence>MSTLRHRLTVNSPWLWSISGSTVLVVFSYLFYLYRTGVVAELYCSNGMVAIIGALSLYAAGCMLYQKFRHVGLSGVLLFLCYGLSIGWGVVYVMTGRLVWPVLLVGAPSGLLLAALLHASDTAYVVQDEGAQLHYQTMLLAAYLLVAIAVTLHLLHPLVFLVLVAFPSAITSIRLMKASTEGDPSLVARTAKLVLMFNLLLSAANFISPFL</sequence>
<dbReference type="RefSeq" id="WP_071136842.1">
    <property type="nucleotide sequence ID" value="NZ_DUQN01000058.1"/>
</dbReference>
<evidence type="ECO:0000313" key="3">
    <source>
        <dbReference type="Proteomes" id="UP000178485"/>
    </source>
</evidence>
<keyword evidence="3" id="KW-1185">Reference proteome</keyword>
<dbReference type="Proteomes" id="UP000178485">
    <property type="component" value="Chromosome i"/>
</dbReference>
<dbReference type="KEGG" id="pmuc:ING2E5A_1516"/>
<evidence type="ECO:0000256" key="1">
    <source>
        <dbReference type="SAM" id="Phobius"/>
    </source>
</evidence>
<proteinExistence type="predicted"/>
<keyword evidence="1" id="KW-0472">Membrane</keyword>
<feature type="transmembrane region" description="Helical" evidence="1">
    <location>
        <begin position="98"/>
        <end position="120"/>
    </location>
</feature>
<feature type="transmembrane region" description="Helical" evidence="1">
    <location>
        <begin position="140"/>
        <end position="166"/>
    </location>
</feature>
<dbReference type="EMBL" id="LT608328">
    <property type="protein sequence ID" value="SCM57800.1"/>
    <property type="molecule type" value="Genomic_DNA"/>
</dbReference>
<evidence type="ECO:0008006" key="4">
    <source>
        <dbReference type="Google" id="ProtNLM"/>
    </source>
</evidence>